<sequence>MKLQIFWKYCERPTGHPQGRWCDPVAIKHKYMDLSQHYHQCHLYLGIDNNTISRHEQQSRLSALAPRTWLI</sequence>
<name>A0A6H5GNY3_9HEMI</name>
<dbReference type="AlphaFoldDB" id="A0A6H5GNY3"/>
<dbReference type="Proteomes" id="UP000479000">
    <property type="component" value="Unassembled WGS sequence"/>
</dbReference>
<evidence type="ECO:0000313" key="1">
    <source>
        <dbReference type="EMBL" id="CAB0005787.1"/>
    </source>
</evidence>
<accession>A0A6H5GNY3</accession>
<organism evidence="1 2">
    <name type="scientific">Nesidiocoris tenuis</name>
    <dbReference type="NCBI Taxonomy" id="355587"/>
    <lineage>
        <taxon>Eukaryota</taxon>
        <taxon>Metazoa</taxon>
        <taxon>Ecdysozoa</taxon>
        <taxon>Arthropoda</taxon>
        <taxon>Hexapoda</taxon>
        <taxon>Insecta</taxon>
        <taxon>Pterygota</taxon>
        <taxon>Neoptera</taxon>
        <taxon>Paraneoptera</taxon>
        <taxon>Hemiptera</taxon>
        <taxon>Heteroptera</taxon>
        <taxon>Panheteroptera</taxon>
        <taxon>Cimicomorpha</taxon>
        <taxon>Miridae</taxon>
        <taxon>Dicyphina</taxon>
        <taxon>Nesidiocoris</taxon>
    </lineage>
</organism>
<keyword evidence="2" id="KW-1185">Reference proteome</keyword>
<protein>
    <submittedName>
        <fullName evidence="1">Uncharacterized protein</fullName>
    </submittedName>
</protein>
<evidence type="ECO:0000313" key="2">
    <source>
        <dbReference type="Proteomes" id="UP000479000"/>
    </source>
</evidence>
<dbReference type="EMBL" id="CADCXU010016607">
    <property type="protein sequence ID" value="CAB0005787.1"/>
    <property type="molecule type" value="Genomic_DNA"/>
</dbReference>
<proteinExistence type="predicted"/>
<reference evidence="1 2" key="1">
    <citation type="submission" date="2020-02" db="EMBL/GenBank/DDBJ databases">
        <authorList>
            <person name="Ferguson B K."/>
        </authorList>
    </citation>
    <scope>NUCLEOTIDE SEQUENCE [LARGE SCALE GENOMIC DNA]</scope>
</reference>
<gene>
    <name evidence="1" type="ORF">NTEN_LOCUS11264</name>
</gene>